<dbReference type="GO" id="GO:0030490">
    <property type="term" value="P:maturation of SSU-rRNA"/>
    <property type="evidence" value="ECO:0007669"/>
    <property type="project" value="TreeGrafter"/>
</dbReference>
<dbReference type="GO" id="GO:0030686">
    <property type="term" value="C:90S preribosome"/>
    <property type="evidence" value="ECO:0007669"/>
    <property type="project" value="TreeGrafter"/>
</dbReference>
<feature type="compositionally biased region" description="Low complexity" evidence="2">
    <location>
        <begin position="334"/>
        <end position="354"/>
    </location>
</feature>
<evidence type="ECO:0000313" key="5">
    <source>
        <dbReference type="Proteomes" id="UP000053328"/>
    </source>
</evidence>
<dbReference type="Pfam" id="PF09073">
    <property type="entry name" value="BUD22"/>
    <property type="match status" value="1"/>
</dbReference>
<reference evidence="4 5" key="1">
    <citation type="submission" date="2015-01" db="EMBL/GenBank/DDBJ databases">
        <title>The Genome Sequence of Exophiala spinifera CBS89968.</title>
        <authorList>
            <consortium name="The Broad Institute Genomics Platform"/>
            <person name="Cuomo C."/>
            <person name="de Hoog S."/>
            <person name="Gorbushina A."/>
            <person name="Stielow B."/>
            <person name="Teixiera M."/>
            <person name="Abouelleil A."/>
            <person name="Chapman S.B."/>
            <person name="Priest M."/>
            <person name="Young S.K."/>
            <person name="Wortman J."/>
            <person name="Nusbaum C."/>
            <person name="Birren B."/>
        </authorList>
    </citation>
    <scope>NUCLEOTIDE SEQUENCE [LARGE SCALE GENOMIC DNA]</scope>
    <source>
        <strain evidence="4 5">CBS 89968</strain>
    </source>
</reference>
<feature type="region of interest" description="Disordered" evidence="2">
    <location>
        <begin position="1"/>
        <end position="28"/>
    </location>
</feature>
<evidence type="ECO:0000259" key="3">
    <source>
        <dbReference type="Pfam" id="PF09073"/>
    </source>
</evidence>
<dbReference type="STRING" id="91928.A0A0D1YIE3"/>
<evidence type="ECO:0000256" key="2">
    <source>
        <dbReference type="SAM" id="MobiDB-lite"/>
    </source>
</evidence>
<feature type="compositionally biased region" description="Basic and acidic residues" evidence="2">
    <location>
        <begin position="401"/>
        <end position="410"/>
    </location>
</feature>
<feature type="compositionally biased region" description="Basic residues" evidence="2">
    <location>
        <begin position="375"/>
        <end position="385"/>
    </location>
</feature>
<dbReference type="VEuPathDB" id="FungiDB:PV08_07490"/>
<dbReference type="GO" id="GO:0005634">
    <property type="term" value="C:nucleus"/>
    <property type="evidence" value="ECO:0007669"/>
    <property type="project" value="TreeGrafter"/>
</dbReference>
<dbReference type="PANTHER" id="PTHR23325">
    <property type="entry name" value="SERUM RESPONSE FACTOR-BINDING"/>
    <property type="match status" value="1"/>
</dbReference>
<dbReference type="HOGENOM" id="CLU_029647_0_0_1"/>
<dbReference type="AlphaFoldDB" id="A0A0D1YIE3"/>
<feature type="compositionally biased region" description="Basic and acidic residues" evidence="2">
    <location>
        <begin position="247"/>
        <end position="266"/>
    </location>
</feature>
<feature type="compositionally biased region" description="Acidic residues" evidence="2">
    <location>
        <begin position="271"/>
        <end position="284"/>
    </location>
</feature>
<name>A0A0D1YIE3_9EURO</name>
<feature type="region of interest" description="Disordered" evidence="2">
    <location>
        <begin position="165"/>
        <end position="506"/>
    </location>
</feature>
<feature type="compositionally biased region" description="Basic and acidic residues" evidence="2">
    <location>
        <begin position="285"/>
        <end position="305"/>
    </location>
</feature>
<feature type="domain" description="Bud22" evidence="3">
    <location>
        <begin position="40"/>
        <end position="506"/>
    </location>
</feature>
<dbReference type="InterPro" id="IPR037393">
    <property type="entry name" value="Bud22/SRFB1"/>
</dbReference>
<keyword evidence="5" id="KW-1185">Reference proteome</keyword>
<dbReference type="PANTHER" id="PTHR23325:SF1">
    <property type="entry name" value="SERUM RESPONSE FACTOR-BINDING PROTEIN 1"/>
    <property type="match status" value="1"/>
</dbReference>
<dbReference type="OrthoDB" id="3364872at2759"/>
<keyword evidence="1" id="KW-0175">Coiled coil</keyword>
<dbReference type="EMBL" id="KN847496">
    <property type="protein sequence ID" value="KIW14706.1"/>
    <property type="molecule type" value="Genomic_DNA"/>
</dbReference>
<accession>A0A0D1YIE3</accession>
<gene>
    <name evidence="4" type="ORF">PV08_07490</name>
</gene>
<dbReference type="GeneID" id="27334573"/>
<dbReference type="Proteomes" id="UP000053328">
    <property type="component" value="Unassembled WGS sequence"/>
</dbReference>
<proteinExistence type="predicted"/>
<protein>
    <recommendedName>
        <fullName evidence="3">Bud22 domain-containing protein</fullName>
    </recommendedName>
</protein>
<feature type="compositionally biased region" description="Basic and acidic residues" evidence="2">
    <location>
        <begin position="168"/>
        <end position="178"/>
    </location>
</feature>
<dbReference type="InterPro" id="IPR015158">
    <property type="entry name" value="Bud22_dom"/>
</dbReference>
<feature type="compositionally biased region" description="Basic and acidic residues" evidence="2">
    <location>
        <begin position="446"/>
        <end position="461"/>
    </location>
</feature>
<evidence type="ECO:0000313" key="4">
    <source>
        <dbReference type="EMBL" id="KIW14706.1"/>
    </source>
</evidence>
<organism evidence="4 5">
    <name type="scientific">Exophiala spinifera</name>
    <dbReference type="NCBI Taxonomy" id="91928"/>
    <lineage>
        <taxon>Eukaryota</taxon>
        <taxon>Fungi</taxon>
        <taxon>Dikarya</taxon>
        <taxon>Ascomycota</taxon>
        <taxon>Pezizomycotina</taxon>
        <taxon>Eurotiomycetes</taxon>
        <taxon>Chaetothyriomycetidae</taxon>
        <taxon>Chaetothyriales</taxon>
        <taxon>Herpotrichiellaceae</taxon>
        <taxon>Exophiala</taxon>
    </lineage>
</organism>
<dbReference type="RefSeq" id="XP_016234922.1">
    <property type="nucleotide sequence ID" value="XM_016381820.1"/>
</dbReference>
<sequence>MGKRKREADEDQDHDDKVQVPDADPALSNQISRLKSSLSRGIKSLHSTLKLARGFERQKLGRRQKSATDNPHQLLRLREEVIVLKQLDLERTAKQYLVKQLVRSTRTKSHPAVVSLYGPDPHLEQPKSTAEGNVLGRLFNSAPVKQVLPGLLNGLFDVLGVSAPGGGKAEDGANDQRRRTGKKSNVGAEPEPGSGSGSGLSENERSLVFSGDEVDEVRDESDGSFNGFSDGKSGDVHSDDDDDEPERPDYISDVEMDRLLSEHQDRLASSSDDDEEDGDDDRDDLDLSTRHTDGTTRGRSSRDDIAVSLSPEPQLSSRSKNTKRVQKAASVAPTSTSTSFLPSLSLGGYYSGSESGDDGDNDRDYSDGPPSAKTRNNRRGQRARQKIAEKKFGKNAKHLAKQKDKQRGQDSRNAGWDAQRGAVTGKQHGRDRFRNGSGRGVGDGGGKGDGRRDQRDQDARGSRAAPLQPKKRDDQGSLHPSWEAAKKRKAQGESQPTFAGRKITFD</sequence>
<evidence type="ECO:0000256" key="1">
    <source>
        <dbReference type="ARBA" id="ARBA00023054"/>
    </source>
</evidence>